<proteinExistence type="predicted"/>
<keyword evidence="3" id="KW-1185">Reference proteome</keyword>
<feature type="compositionally biased region" description="Polar residues" evidence="1">
    <location>
        <begin position="111"/>
        <end position="128"/>
    </location>
</feature>
<feature type="region of interest" description="Disordered" evidence="1">
    <location>
        <begin position="1"/>
        <end position="39"/>
    </location>
</feature>
<comment type="caution">
    <text evidence="2">The sequence shown here is derived from an EMBL/GenBank/DDBJ whole genome shotgun (WGS) entry which is preliminary data.</text>
</comment>
<evidence type="ECO:0000313" key="2">
    <source>
        <dbReference type="EMBL" id="KAK1751854.1"/>
    </source>
</evidence>
<reference evidence="2" key="1">
    <citation type="submission" date="2023-06" db="EMBL/GenBank/DDBJ databases">
        <title>Genome-scale phylogeny and comparative genomics of the fungal order Sordariales.</title>
        <authorList>
            <consortium name="Lawrence Berkeley National Laboratory"/>
            <person name="Hensen N."/>
            <person name="Bonometti L."/>
            <person name="Westerberg I."/>
            <person name="Brannstrom I.O."/>
            <person name="Guillou S."/>
            <person name="Cros-Aarteil S."/>
            <person name="Calhoun S."/>
            <person name="Haridas S."/>
            <person name="Kuo A."/>
            <person name="Mondo S."/>
            <person name="Pangilinan J."/>
            <person name="Riley R."/>
            <person name="Labutti K."/>
            <person name="Andreopoulos B."/>
            <person name="Lipzen A."/>
            <person name="Chen C."/>
            <person name="Yanf M."/>
            <person name="Daum C."/>
            <person name="Ng V."/>
            <person name="Clum A."/>
            <person name="Steindorff A."/>
            <person name="Ohm R."/>
            <person name="Martin F."/>
            <person name="Silar P."/>
            <person name="Natvig D."/>
            <person name="Lalanne C."/>
            <person name="Gautier V."/>
            <person name="Ament-Velasquez S.L."/>
            <person name="Kruys A."/>
            <person name="Hutchinson M.I."/>
            <person name="Powell A.J."/>
            <person name="Barry K."/>
            <person name="Miller A.N."/>
            <person name="Grigoriev I.V."/>
            <person name="Debuchy R."/>
            <person name="Gladieux P."/>
            <person name="Thoren M.H."/>
            <person name="Johannesson H."/>
        </authorList>
    </citation>
    <scope>NUCLEOTIDE SEQUENCE</scope>
    <source>
        <strain evidence="2">PSN4</strain>
    </source>
</reference>
<feature type="region of interest" description="Disordered" evidence="1">
    <location>
        <begin position="110"/>
        <end position="129"/>
    </location>
</feature>
<protein>
    <submittedName>
        <fullName evidence="2">Uncharacterized protein</fullName>
    </submittedName>
</protein>
<name>A0AAJ0B538_9PEZI</name>
<evidence type="ECO:0000313" key="3">
    <source>
        <dbReference type="Proteomes" id="UP001239445"/>
    </source>
</evidence>
<dbReference type="AlphaFoldDB" id="A0AAJ0B538"/>
<organism evidence="2 3">
    <name type="scientific">Echria macrotheca</name>
    <dbReference type="NCBI Taxonomy" id="438768"/>
    <lineage>
        <taxon>Eukaryota</taxon>
        <taxon>Fungi</taxon>
        <taxon>Dikarya</taxon>
        <taxon>Ascomycota</taxon>
        <taxon>Pezizomycotina</taxon>
        <taxon>Sordariomycetes</taxon>
        <taxon>Sordariomycetidae</taxon>
        <taxon>Sordariales</taxon>
        <taxon>Schizotheciaceae</taxon>
        <taxon>Echria</taxon>
    </lineage>
</organism>
<feature type="region of interest" description="Disordered" evidence="1">
    <location>
        <begin position="181"/>
        <end position="224"/>
    </location>
</feature>
<evidence type="ECO:0000256" key="1">
    <source>
        <dbReference type="SAM" id="MobiDB-lite"/>
    </source>
</evidence>
<dbReference type="Proteomes" id="UP001239445">
    <property type="component" value="Unassembled WGS sequence"/>
</dbReference>
<accession>A0AAJ0B538</accession>
<gene>
    <name evidence="2" type="ORF">QBC47DRAFT_463927</name>
</gene>
<dbReference type="EMBL" id="MU839841">
    <property type="protein sequence ID" value="KAK1751854.1"/>
    <property type="molecule type" value="Genomic_DNA"/>
</dbReference>
<sequence length="258" mass="28259">MQVPSCPVDPSSNWSRGASRVGHNHNAVPKQASAGRRCDENDSTSCLVAWAVVVRRCGDILDSWYWEWASVRWENKQRSARQKSGSPSKLGPRADPQAFARELRPNAGVYGTSSEGCFNRGPSTQPQTRLWEHDSNPVALWHRFWATKSVASNGRVPRRHNAKASVYTSVDLRLCQGPDAEDIRRAKRPRSANRAKEAAPKSGGEASGPGPEQRWGSGPSGCPARHLPRILPSTFSCVSYSNRAHDGCFSPSDPFAIG</sequence>